<dbReference type="AlphaFoldDB" id="A0A9D3AY44"/>
<dbReference type="Proteomes" id="UP000798488">
    <property type="component" value="Unassembled WGS sequence"/>
</dbReference>
<accession>A0A9D3AY44</accession>
<comment type="caution">
    <text evidence="2">The sequence shown here is derived from an EMBL/GenBank/DDBJ whole genome shotgun (WGS) entry which is preliminary data.</text>
</comment>
<name>A0A9D3AY44_9FIRM</name>
<keyword evidence="3" id="KW-1185">Reference proteome</keyword>
<evidence type="ECO:0000256" key="1">
    <source>
        <dbReference type="SAM" id="Phobius"/>
    </source>
</evidence>
<proteinExistence type="predicted"/>
<gene>
    <name evidence="2" type="ORF">SPSYN_01805</name>
</gene>
<protein>
    <submittedName>
        <fullName evidence="2">Uncharacterized protein</fullName>
    </submittedName>
</protein>
<dbReference type="EMBL" id="LSRS01000003">
    <property type="protein sequence ID" value="KAF1085662.1"/>
    <property type="molecule type" value="Genomic_DNA"/>
</dbReference>
<organism evidence="2 3">
    <name type="scientific">Sporotomaculum syntrophicum</name>
    <dbReference type="NCBI Taxonomy" id="182264"/>
    <lineage>
        <taxon>Bacteria</taxon>
        <taxon>Bacillati</taxon>
        <taxon>Bacillota</taxon>
        <taxon>Clostridia</taxon>
        <taxon>Eubacteriales</taxon>
        <taxon>Desulfallaceae</taxon>
        <taxon>Sporotomaculum</taxon>
    </lineage>
</organism>
<evidence type="ECO:0000313" key="2">
    <source>
        <dbReference type="EMBL" id="KAF1085662.1"/>
    </source>
</evidence>
<evidence type="ECO:0000313" key="3">
    <source>
        <dbReference type="Proteomes" id="UP000798488"/>
    </source>
</evidence>
<sequence length="56" mass="6336">MASFPWQAKSRLLIPFITVYYLQLIIVTLVDSKSSIKHICPDGTRCFKQPPKKIGG</sequence>
<keyword evidence="1" id="KW-0472">Membrane</keyword>
<feature type="transmembrane region" description="Helical" evidence="1">
    <location>
        <begin position="12"/>
        <end position="30"/>
    </location>
</feature>
<keyword evidence="1" id="KW-0812">Transmembrane</keyword>
<reference evidence="2" key="1">
    <citation type="submission" date="2016-02" db="EMBL/GenBank/DDBJ databases">
        <title>Draft Genome Sequence of Sporotomaculum syntrophicum Strain FB, a Syntrophic Benzoate Degrader.</title>
        <authorList>
            <person name="Nobu M.K."/>
            <person name="Narihiro T."/>
            <person name="Qiu Y.-L."/>
            <person name="Ohashi A."/>
            <person name="Liu W.-T."/>
            <person name="Yuji S."/>
        </authorList>
    </citation>
    <scope>NUCLEOTIDE SEQUENCE</scope>
    <source>
        <strain evidence="2">FB</strain>
    </source>
</reference>
<keyword evidence="1" id="KW-1133">Transmembrane helix</keyword>